<protein>
    <submittedName>
        <fullName evidence="4">TetR family transcriptional regulator</fullName>
    </submittedName>
</protein>
<dbReference type="InterPro" id="IPR050109">
    <property type="entry name" value="HTH-type_TetR-like_transc_reg"/>
</dbReference>
<dbReference type="InterPro" id="IPR036271">
    <property type="entry name" value="Tet_transcr_reg_TetR-rel_C_sf"/>
</dbReference>
<dbReference type="PANTHER" id="PTHR30055">
    <property type="entry name" value="HTH-TYPE TRANSCRIPTIONAL REGULATOR RUTR"/>
    <property type="match status" value="1"/>
</dbReference>
<dbReference type="SUPFAM" id="SSF48498">
    <property type="entry name" value="Tetracyclin repressor-like, C-terminal domain"/>
    <property type="match status" value="1"/>
</dbReference>
<dbReference type="SUPFAM" id="SSF46689">
    <property type="entry name" value="Homeodomain-like"/>
    <property type="match status" value="1"/>
</dbReference>
<dbReference type="OrthoDB" id="5190841at2"/>
<gene>
    <name evidence="4" type="ORF">CLV63_111100</name>
</gene>
<evidence type="ECO:0000256" key="2">
    <source>
        <dbReference type="PROSITE-ProRule" id="PRU00335"/>
    </source>
</evidence>
<feature type="domain" description="HTH tetR-type" evidence="3">
    <location>
        <begin position="13"/>
        <end position="73"/>
    </location>
</feature>
<feature type="DNA-binding region" description="H-T-H motif" evidence="2">
    <location>
        <begin position="36"/>
        <end position="55"/>
    </location>
</feature>
<dbReference type="InterPro" id="IPR009057">
    <property type="entry name" value="Homeodomain-like_sf"/>
</dbReference>
<evidence type="ECO:0000313" key="5">
    <source>
        <dbReference type="Proteomes" id="UP000240542"/>
    </source>
</evidence>
<reference evidence="4 5" key="1">
    <citation type="submission" date="2018-03" db="EMBL/GenBank/DDBJ databases">
        <title>Genomic Encyclopedia of Archaeal and Bacterial Type Strains, Phase II (KMG-II): from individual species to whole genera.</title>
        <authorList>
            <person name="Goeker M."/>
        </authorList>
    </citation>
    <scope>NUCLEOTIDE SEQUENCE [LARGE SCALE GENOMIC DNA]</scope>
    <source>
        <strain evidence="4 5">DSM 45312</strain>
    </source>
</reference>
<keyword evidence="5" id="KW-1185">Reference proteome</keyword>
<name>A0A2P8DH04_9ACTN</name>
<evidence type="ECO:0000259" key="3">
    <source>
        <dbReference type="PROSITE" id="PS50977"/>
    </source>
</evidence>
<dbReference type="InterPro" id="IPR001647">
    <property type="entry name" value="HTH_TetR"/>
</dbReference>
<proteinExistence type="predicted"/>
<dbReference type="AlphaFoldDB" id="A0A2P8DH04"/>
<dbReference type="GO" id="GO:0000976">
    <property type="term" value="F:transcription cis-regulatory region binding"/>
    <property type="evidence" value="ECO:0007669"/>
    <property type="project" value="TreeGrafter"/>
</dbReference>
<dbReference type="PROSITE" id="PS50977">
    <property type="entry name" value="HTH_TETR_2"/>
    <property type="match status" value="1"/>
</dbReference>
<organism evidence="4 5">
    <name type="scientific">Murinocardiopsis flavida</name>
    <dbReference type="NCBI Taxonomy" id="645275"/>
    <lineage>
        <taxon>Bacteria</taxon>
        <taxon>Bacillati</taxon>
        <taxon>Actinomycetota</taxon>
        <taxon>Actinomycetes</taxon>
        <taxon>Streptosporangiales</taxon>
        <taxon>Nocardiopsidaceae</taxon>
        <taxon>Murinocardiopsis</taxon>
    </lineage>
</organism>
<keyword evidence="1 2" id="KW-0238">DNA-binding</keyword>
<dbReference type="Proteomes" id="UP000240542">
    <property type="component" value="Unassembled WGS sequence"/>
</dbReference>
<dbReference type="EMBL" id="PYGA01000011">
    <property type="protein sequence ID" value="PSK96505.1"/>
    <property type="molecule type" value="Genomic_DNA"/>
</dbReference>
<accession>A0A2P8DH04</accession>
<sequence>MADDTRPERADAARNRRALLAAADAILAEHGTEGLTMEAVGARAGVGIGTVYRRFGDLGGLAHAMLDAQERALQAGFLSGPPPLGPGAPPVERIHAFAAAFVDRLEAQAELLAVAETDTVEARYRSGAYGAHHAHLSALIAAARPGADAGYLADALLSPLEAALYLHQRRDRAMDPERIRAGLRDVVDRITAPAPGPDRTTH</sequence>
<dbReference type="PANTHER" id="PTHR30055:SF209">
    <property type="entry name" value="POSSIBLE TRANSCRIPTIONAL REGULATORY PROTEIN (PROBABLY TETR-FAMILY)"/>
    <property type="match status" value="1"/>
</dbReference>
<dbReference type="GO" id="GO:0003700">
    <property type="term" value="F:DNA-binding transcription factor activity"/>
    <property type="evidence" value="ECO:0007669"/>
    <property type="project" value="TreeGrafter"/>
</dbReference>
<comment type="caution">
    <text evidence="4">The sequence shown here is derived from an EMBL/GenBank/DDBJ whole genome shotgun (WGS) entry which is preliminary data.</text>
</comment>
<evidence type="ECO:0000256" key="1">
    <source>
        <dbReference type="ARBA" id="ARBA00023125"/>
    </source>
</evidence>
<evidence type="ECO:0000313" key="4">
    <source>
        <dbReference type="EMBL" id="PSK96505.1"/>
    </source>
</evidence>
<dbReference type="Gene3D" id="1.10.357.10">
    <property type="entry name" value="Tetracycline Repressor, domain 2"/>
    <property type="match status" value="1"/>
</dbReference>
<dbReference type="Pfam" id="PF00440">
    <property type="entry name" value="TetR_N"/>
    <property type="match status" value="1"/>
</dbReference>